<protein>
    <recommendedName>
        <fullName evidence="1">Cytochrome P460 domain-containing protein</fullName>
    </recommendedName>
</protein>
<dbReference type="Pfam" id="PF16694">
    <property type="entry name" value="Cytochrome_P460"/>
    <property type="match status" value="1"/>
</dbReference>
<sequence length="138" mass="15436">MKWTLVLLAAVLLVVVATSRNTVAQEEPSDGPRYENETNLVRPTDYRTWTFLSSSLNMTYEPPSGGSRPQLFQNVFVNPSSYRGFMQTGGWPDETVFVLELRRSSSEGAITTTGQFQSDLVALEAEVKDSRFSDGWAF</sequence>
<dbReference type="AlphaFoldDB" id="A0A382ITB4"/>
<evidence type="ECO:0000313" key="2">
    <source>
        <dbReference type="EMBL" id="SVC02452.1"/>
    </source>
</evidence>
<organism evidence="2">
    <name type="scientific">marine metagenome</name>
    <dbReference type="NCBI Taxonomy" id="408172"/>
    <lineage>
        <taxon>unclassified sequences</taxon>
        <taxon>metagenomes</taxon>
        <taxon>ecological metagenomes</taxon>
    </lineage>
</organism>
<reference evidence="2" key="1">
    <citation type="submission" date="2018-05" db="EMBL/GenBank/DDBJ databases">
        <authorList>
            <person name="Lanie J.A."/>
            <person name="Ng W.-L."/>
            <person name="Kazmierczak K.M."/>
            <person name="Andrzejewski T.M."/>
            <person name="Davidsen T.M."/>
            <person name="Wayne K.J."/>
            <person name="Tettelin H."/>
            <person name="Glass J.I."/>
            <person name="Rusch D."/>
            <person name="Podicherti R."/>
            <person name="Tsui H.-C.T."/>
            <person name="Winkler M.E."/>
        </authorList>
    </citation>
    <scope>NUCLEOTIDE SEQUENCE</scope>
</reference>
<proteinExistence type="predicted"/>
<dbReference type="Gene3D" id="3.50.70.20">
    <property type="entry name" value="Cytochrome P460"/>
    <property type="match status" value="1"/>
</dbReference>
<dbReference type="EMBL" id="UINC01069233">
    <property type="protein sequence ID" value="SVC02452.1"/>
    <property type="molecule type" value="Genomic_DNA"/>
</dbReference>
<accession>A0A382ITB4</accession>
<name>A0A382ITB4_9ZZZZ</name>
<dbReference type="InterPro" id="IPR032033">
    <property type="entry name" value="Cytochrome_P460"/>
</dbReference>
<evidence type="ECO:0000259" key="1">
    <source>
        <dbReference type="Pfam" id="PF16694"/>
    </source>
</evidence>
<feature type="domain" description="Cytochrome P460" evidence="1">
    <location>
        <begin position="43"/>
        <end position="138"/>
    </location>
</feature>
<feature type="non-terminal residue" evidence="2">
    <location>
        <position position="138"/>
    </location>
</feature>
<dbReference type="InterPro" id="IPR038142">
    <property type="entry name" value="Cytochrome_P460_sp"/>
</dbReference>
<gene>
    <name evidence="2" type="ORF">METZ01_LOCUS255306</name>
</gene>